<evidence type="ECO:0000313" key="2">
    <source>
        <dbReference type="Proteomes" id="UP000031167"/>
    </source>
</evidence>
<dbReference type="OrthoDB" id="1257846at2"/>
<evidence type="ECO:0000313" key="1">
    <source>
        <dbReference type="EMBL" id="KIC62797.1"/>
    </source>
</evidence>
<reference evidence="1 2" key="1">
    <citation type="submission" date="2014-12" db="EMBL/GenBank/DDBJ databases">
        <title>Genome sequencing of Chryseobacterium taiwanense TPW19.</title>
        <authorList>
            <person name="Tan P.W."/>
            <person name="Chan K.-G."/>
        </authorList>
    </citation>
    <scope>NUCLEOTIDE SEQUENCE [LARGE SCALE GENOMIC DNA]</scope>
    <source>
        <strain evidence="1 2">TPW19</strain>
    </source>
</reference>
<name>A0A0B4D2I0_9FLAO</name>
<keyword evidence="2" id="KW-1185">Reference proteome</keyword>
<dbReference type="EMBL" id="JWTA01000008">
    <property type="protein sequence ID" value="KIC62797.1"/>
    <property type="molecule type" value="Genomic_DNA"/>
</dbReference>
<dbReference type="RefSeq" id="WP_039369310.1">
    <property type="nucleotide sequence ID" value="NZ_JWTA01000008.1"/>
</dbReference>
<dbReference type="Proteomes" id="UP000031167">
    <property type="component" value="Unassembled WGS sequence"/>
</dbReference>
<accession>A0A0B4D2I0</accession>
<protein>
    <recommendedName>
        <fullName evidence="3">Lipoprotein</fullName>
    </recommendedName>
</protein>
<gene>
    <name evidence="1" type="ORF">RM51_11500</name>
</gene>
<comment type="caution">
    <text evidence="1">The sequence shown here is derived from an EMBL/GenBank/DDBJ whole genome shotgun (WGS) entry which is preliminary data.</text>
</comment>
<evidence type="ECO:0008006" key="3">
    <source>
        <dbReference type="Google" id="ProtNLM"/>
    </source>
</evidence>
<dbReference type="STRING" id="363331.RM51_11500"/>
<organism evidence="1 2">
    <name type="scientific">Chryseobacterium taiwanense</name>
    <dbReference type="NCBI Taxonomy" id="363331"/>
    <lineage>
        <taxon>Bacteria</taxon>
        <taxon>Pseudomonadati</taxon>
        <taxon>Bacteroidota</taxon>
        <taxon>Flavobacteriia</taxon>
        <taxon>Flavobacteriales</taxon>
        <taxon>Weeksellaceae</taxon>
        <taxon>Chryseobacterium group</taxon>
        <taxon>Chryseobacterium</taxon>
    </lineage>
</organism>
<proteinExistence type="predicted"/>
<dbReference type="PROSITE" id="PS51257">
    <property type="entry name" value="PROKAR_LIPOPROTEIN"/>
    <property type="match status" value="1"/>
</dbReference>
<sequence length="157" mass="18320">MKRIILLIFLANFLLSCKSQLNRKEAEYILDTVLEVSSKNRIKYNFIILTSMNVRDTAFYKNGKFGIGITIMDSKATDGLNYEKIYSYKGIPIVSQDSLKIFNSLLTPISYQNLNENSIKGLNYDPFNITLIFDKKSKLLYTFPENYENYFKKFNKN</sequence>
<dbReference type="AlphaFoldDB" id="A0A0B4D2I0"/>